<gene>
    <name evidence="2" type="ORF">AB5J58_35320</name>
</gene>
<dbReference type="RefSeq" id="WP_369190424.1">
    <property type="nucleotide sequence ID" value="NZ_CP163431.1"/>
</dbReference>
<sequence>MESVEPPEDDVTPDEDDWRSDEADEDDEEDDVEVELSDVDEVLEEADGEGVEDDDELLVPVLLAAVSASASDCTVPTRAKTPAAAVNVIAAVAAAMRRFPLRTAVAAPRSLTVMTVPLRSDALSRPTVGDQPERSL</sequence>
<dbReference type="EMBL" id="CP163431">
    <property type="protein sequence ID" value="XDQ05101.1"/>
    <property type="molecule type" value="Genomic_DNA"/>
</dbReference>
<evidence type="ECO:0000256" key="1">
    <source>
        <dbReference type="SAM" id="MobiDB-lite"/>
    </source>
</evidence>
<accession>A0AB39MF63</accession>
<dbReference type="AlphaFoldDB" id="A0AB39MF63"/>
<reference evidence="2" key="1">
    <citation type="submission" date="2024-07" db="EMBL/GenBank/DDBJ databases">
        <authorList>
            <person name="Yu S.T."/>
        </authorList>
    </citation>
    <scope>NUCLEOTIDE SEQUENCE</scope>
    <source>
        <strain evidence="2">R08</strain>
    </source>
</reference>
<name>A0AB39MF63_9ACTN</name>
<feature type="region of interest" description="Disordered" evidence="1">
    <location>
        <begin position="1"/>
        <end position="39"/>
    </location>
</feature>
<protein>
    <submittedName>
        <fullName evidence="2">Uncharacterized protein</fullName>
    </submittedName>
</protein>
<organism evidence="2">
    <name type="scientific">Streptomyces sp. R08</name>
    <dbReference type="NCBI Taxonomy" id="3238624"/>
    <lineage>
        <taxon>Bacteria</taxon>
        <taxon>Bacillati</taxon>
        <taxon>Actinomycetota</taxon>
        <taxon>Actinomycetes</taxon>
        <taxon>Kitasatosporales</taxon>
        <taxon>Streptomycetaceae</taxon>
        <taxon>Streptomyces</taxon>
    </lineage>
</organism>
<evidence type="ECO:0000313" key="2">
    <source>
        <dbReference type="EMBL" id="XDQ05101.1"/>
    </source>
</evidence>
<proteinExistence type="predicted"/>